<dbReference type="GeneID" id="105360568"/>
<keyword evidence="2" id="KW-1185">Reference proteome</keyword>
<keyword evidence="1" id="KW-0812">Transmembrane</keyword>
<gene>
    <name evidence="3 4" type="primary">LOC105360568</name>
</gene>
<evidence type="ECO:0000256" key="1">
    <source>
        <dbReference type="SAM" id="Phobius"/>
    </source>
</evidence>
<feature type="transmembrane region" description="Helical" evidence="1">
    <location>
        <begin position="128"/>
        <end position="146"/>
    </location>
</feature>
<evidence type="ECO:0000313" key="2">
    <source>
        <dbReference type="Proteomes" id="UP000695007"/>
    </source>
</evidence>
<organism evidence="2 3">
    <name type="scientific">Ceratosolen solmsi marchali</name>
    <dbReference type="NCBI Taxonomy" id="326594"/>
    <lineage>
        <taxon>Eukaryota</taxon>
        <taxon>Metazoa</taxon>
        <taxon>Ecdysozoa</taxon>
        <taxon>Arthropoda</taxon>
        <taxon>Hexapoda</taxon>
        <taxon>Insecta</taxon>
        <taxon>Pterygota</taxon>
        <taxon>Neoptera</taxon>
        <taxon>Endopterygota</taxon>
        <taxon>Hymenoptera</taxon>
        <taxon>Apocrita</taxon>
        <taxon>Proctotrupomorpha</taxon>
        <taxon>Chalcidoidea</taxon>
        <taxon>Agaonidae</taxon>
        <taxon>Agaoninae</taxon>
        <taxon>Ceratosolen</taxon>
    </lineage>
</organism>
<proteinExistence type="predicted"/>
<evidence type="ECO:0000313" key="3">
    <source>
        <dbReference type="RefSeq" id="XP_011495809.1"/>
    </source>
</evidence>
<dbReference type="RefSeq" id="XP_011495810.1">
    <property type="nucleotide sequence ID" value="XM_011497508.1"/>
</dbReference>
<protein>
    <submittedName>
        <fullName evidence="3 4">Uncharacterized protein LOC105360568</fullName>
    </submittedName>
</protein>
<name>A0AAJ7DSV2_9HYME</name>
<feature type="transmembrane region" description="Helical" evidence="1">
    <location>
        <begin position="68"/>
        <end position="86"/>
    </location>
</feature>
<dbReference type="RefSeq" id="XP_011495809.1">
    <property type="nucleotide sequence ID" value="XM_011497507.1"/>
</dbReference>
<dbReference type="KEGG" id="csol:105360568"/>
<reference evidence="3 4" key="1">
    <citation type="submission" date="2025-04" db="UniProtKB">
        <authorList>
            <consortium name="RefSeq"/>
        </authorList>
    </citation>
    <scope>IDENTIFICATION</scope>
</reference>
<dbReference type="AlphaFoldDB" id="A0AAJ7DSV2"/>
<accession>A0AAJ7DSV2</accession>
<dbReference type="Proteomes" id="UP000695007">
    <property type="component" value="Unplaced"/>
</dbReference>
<feature type="transmembrane region" description="Helical" evidence="1">
    <location>
        <begin position="7"/>
        <end position="25"/>
    </location>
</feature>
<sequence>MANPGTVIAHIVKLIVTITCMKFFKDSFTLRAAEQGWAVRAFQILLVHSILGIFRFGGPGITKRFRNFYELFSSVIEVVPFAFFTTEVLLKYCVREEFRFLLLAFGLLPTVIELSSTRIKDRSKLQNFTNFVLFLQMISLILVCLFNDNYGGLSLGASLAVARYISEDFCDHYEVPYVDLSQYSLSFVEIFALASLKEA</sequence>
<feature type="transmembrane region" description="Helical" evidence="1">
    <location>
        <begin position="37"/>
        <end position="56"/>
    </location>
</feature>
<evidence type="ECO:0000313" key="4">
    <source>
        <dbReference type="RefSeq" id="XP_011495810.1"/>
    </source>
</evidence>
<keyword evidence="1" id="KW-0472">Membrane</keyword>
<keyword evidence="1" id="KW-1133">Transmembrane helix</keyword>